<organism evidence="3">
    <name type="scientific">Salmonella enterica</name>
    <name type="common">Salmonella choleraesuis</name>
    <dbReference type="NCBI Taxonomy" id="28901"/>
    <lineage>
        <taxon>Bacteria</taxon>
        <taxon>Pseudomonadati</taxon>
        <taxon>Pseudomonadota</taxon>
        <taxon>Gammaproteobacteria</taxon>
        <taxon>Enterobacterales</taxon>
        <taxon>Enterobacteriaceae</taxon>
        <taxon>Salmonella</taxon>
    </lineage>
</organism>
<protein>
    <submittedName>
        <fullName evidence="3">Acyltransferase</fullName>
    </submittedName>
</protein>
<feature type="transmembrane region" description="Helical" evidence="1">
    <location>
        <begin position="12"/>
        <end position="28"/>
    </location>
</feature>
<evidence type="ECO:0000256" key="1">
    <source>
        <dbReference type="SAM" id="Phobius"/>
    </source>
</evidence>
<dbReference type="PANTHER" id="PTHR23028">
    <property type="entry name" value="ACETYLTRANSFERASE"/>
    <property type="match status" value="1"/>
</dbReference>
<name>A0A733PHZ7_SALER</name>
<evidence type="ECO:0000259" key="2">
    <source>
        <dbReference type="Pfam" id="PF01757"/>
    </source>
</evidence>
<dbReference type="GO" id="GO:0009103">
    <property type="term" value="P:lipopolysaccharide biosynthetic process"/>
    <property type="evidence" value="ECO:0007669"/>
    <property type="project" value="TreeGrafter"/>
</dbReference>
<keyword evidence="1" id="KW-1133">Transmembrane helix</keyword>
<proteinExistence type="predicted"/>
<keyword evidence="3" id="KW-0012">Acyltransferase</keyword>
<dbReference type="InterPro" id="IPR002656">
    <property type="entry name" value="Acyl_transf_3_dom"/>
</dbReference>
<comment type="caution">
    <text evidence="3">The sequence shown here is derived from an EMBL/GenBank/DDBJ whole genome shotgun (WGS) entry which is preliminary data.</text>
</comment>
<dbReference type="InterPro" id="IPR050879">
    <property type="entry name" value="Acyltransferase_3"/>
</dbReference>
<accession>A0A733PHZ7</accession>
<feature type="domain" description="Acyltransferase 3" evidence="2">
    <location>
        <begin position="9"/>
        <end position="55"/>
    </location>
</feature>
<reference evidence="3" key="2">
    <citation type="submission" date="2018-07" db="EMBL/GenBank/DDBJ databases">
        <authorList>
            <consortium name="NCBI Pathogen Detection Project"/>
        </authorList>
    </citation>
    <scope>NUCLEOTIDE SEQUENCE</scope>
    <source>
        <strain evidence="3">15-5664</strain>
    </source>
</reference>
<dbReference type="PANTHER" id="PTHR23028:SF53">
    <property type="entry name" value="ACYL_TRANSF_3 DOMAIN-CONTAINING PROTEIN"/>
    <property type="match status" value="1"/>
</dbReference>
<gene>
    <name evidence="3" type="ORF">G4I03_004670</name>
</gene>
<dbReference type="GO" id="GO:0016020">
    <property type="term" value="C:membrane"/>
    <property type="evidence" value="ECO:0007669"/>
    <property type="project" value="TreeGrafter"/>
</dbReference>
<reference evidence="3" key="1">
    <citation type="journal article" date="2018" name="Genome Biol.">
        <title>SKESA: strategic k-mer extension for scrupulous assemblies.</title>
        <authorList>
            <person name="Souvorov A."/>
            <person name="Agarwala R."/>
            <person name="Lipman D.J."/>
        </authorList>
    </citation>
    <scope>NUCLEOTIDE SEQUENCE</scope>
    <source>
        <strain evidence="3">15-5664</strain>
    </source>
</reference>
<dbReference type="AlphaFoldDB" id="A0A733PHZ7"/>
<evidence type="ECO:0000313" key="3">
    <source>
        <dbReference type="EMBL" id="HAE5769106.1"/>
    </source>
</evidence>
<sequence>MEHLKYRPDIDGLRAIAVLSVVIFHYFPSLLPGGFVGVDIFFVISGYLITSIILKSASNKSFSYLD</sequence>
<keyword evidence="3" id="KW-0808">Transferase</keyword>
<feature type="non-terminal residue" evidence="3">
    <location>
        <position position="66"/>
    </location>
</feature>
<dbReference type="EMBL" id="DAASJJ010000107">
    <property type="protein sequence ID" value="HAE5769106.1"/>
    <property type="molecule type" value="Genomic_DNA"/>
</dbReference>
<dbReference type="GO" id="GO:0016747">
    <property type="term" value="F:acyltransferase activity, transferring groups other than amino-acyl groups"/>
    <property type="evidence" value="ECO:0007669"/>
    <property type="project" value="InterPro"/>
</dbReference>
<keyword evidence="1" id="KW-0812">Transmembrane</keyword>
<keyword evidence="1" id="KW-0472">Membrane</keyword>
<feature type="transmembrane region" description="Helical" evidence="1">
    <location>
        <begin position="34"/>
        <end position="54"/>
    </location>
</feature>
<dbReference type="Pfam" id="PF01757">
    <property type="entry name" value="Acyl_transf_3"/>
    <property type="match status" value="1"/>
</dbReference>